<accession>A0A401T185</accession>
<dbReference type="InterPro" id="IPR002404">
    <property type="entry name" value="IRS_PTB"/>
</dbReference>
<dbReference type="STRING" id="137246.A0A401T185"/>
<feature type="region of interest" description="Disordered" evidence="1">
    <location>
        <begin position="245"/>
        <end position="279"/>
    </location>
</feature>
<dbReference type="GO" id="GO:0007528">
    <property type="term" value="P:neuromuscular junction development"/>
    <property type="evidence" value="ECO:0007669"/>
    <property type="project" value="TreeGrafter"/>
</dbReference>
<proteinExistence type="predicted"/>
<keyword evidence="4" id="KW-1185">Reference proteome</keyword>
<dbReference type="InterPro" id="IPR037746">
    <property type="entry name" value="Dok-7"/>
</dbReference>
<dbReference type="EMBL" id="BEZZ01000820">
    <property type="protein sequence ID" value="GCC36377.1"/>
    <property type="molecule type" value="Genomic_DNA"/>
</dbReference>
<feature type="compositionally biased region" description="Low complexity" evidence="1">
    <location>
        <begin position="245"/>
        <end position="278"/>
    </location>
</feature>
<evidence type="ECO:0000259" key="2">
    <source>
        <dbReference type="PROSITE" id="PS50003"/>
    </source>
</evidence>
<dbReference type="PANTHER" id="PTHR21636">
    <property type="entry name" value="PROTEIN DOK-7"/>
    <property type="match status" value="1"/>
</dbReference>
<feature type="domain" description="PH" evidence="2">
    <location>
        <begin position="4"/>
        <end position="109"/>
    </location>
</feature>
<dbReference type="GO" id="GO:0019901">
    <property type="term" value="F:protein kinase binding"/>
    <property type="evidence" value="ECO:0007669"/>
    <property type="project" value="InterPro"/>
</dbReference>
<dbReference type="Pfam" id="PF02174">
    <property type="entry name" value="IRS"/>
    <property type="match status" value="1"/>
</dbReference>
<dbReference type="PANTHER" id="PTHR21636:SF2">
    <property type="entry name" value="PROTEIN DOK-7"/>
    <property type="match status" value="1"/>
</dbReference>
<dbReference type="SUPFAM" id="SSF50729">
    <property type="entry name" value="PH domain-like"/>
    <property type="match status" value="2"/>
</dbReference>
<dbReference type="OrthoDB" id="6537982at2759"/>
<dbReference type="InterPro" id="IPR011993">
    <property type="entry name" value="PH-like_dom_sf"/>
</dbReference>
<sequence length="538" mass="57951">MTDSVVAEGQVKLRDGKKWKSRWLVLRKPSPVADCLLMLVFKDKSEKSKGHKERNSVTLEDICGLDPGLSLEGVNHILAIICLGQTVLLAFENKETMYVWDMRTRYSLGEVHRFHVSVLPGTKLESGPATLHFCNNIFVLVRDVPPTIIGQWKLSDMRRYGAIPNGFVFEGGSRCGLWAGVFCLSCAEGERISFLFDCIVRGISPTKGPFGLRPILPDPSTSQAYTEERISHEALELEKRLSLLSQSSRQSSGGDDRSLSSSTESSDTSQSDSASLGSRMTLWPEQLPVSGLPEGQSLGAAAKGLGAAEEKLYAEVTRGSKPPPKPPRSRKLQEVGRQSSSDSGIATASHSSYSGSFSSYAGSQSDEFGSLLSLPSAWTAEQTLCTCEMPGSEYQVPISARHHYDTPRSVLQAAVTKETPPIPATKDQAPAPQETADAERCKSFSAALEGAELSAEVIPKWTQLKLRGQAPEPTGGEPTSLIGGSVLGAGTTDPCEIYNPYPGTSRALFTACLTCGGLKVTRKYCLILDEDLAGSVPK</sequence>
<name>A0A401T185_CHIPU</name>
<dbReference type="Proteomes" id="UP000287033">
    <property type="component" value="Unassembled WGS sequence"/>
</dbReference>
<dbReference type="InterPro" id="IPR001849">
    <property type="entry name" value="PH_domain"/>
</dbReference>
<dbReference type="SMART" id="SM01244">
    <property type="entry name" value="IRS"/>
    <property type="match status" value="1"/>
</dbReference>
<dbReference type="CDD" id="cd13165">
    <property type="entry name" value="PTB_DOK7"/>
    <property type="match status" value="1"/>
</dbReference>
<dbReference type="PROSITE" id="PS50003">
    <property type="entry name" value="PH_DOMAIN"/>
    <property type="match status" value="1"/>
</dbReference>
<dbReference type="InterPro" id="IPR037748">
    <property type="entry name" value="Dok-7_PTB"/>
</dbReference>
<dbReference type="OMA" id="AIICRSQ"/>
<organism evidence="3 4">
    <name type="scientific">Chiloscyllium punctatum</name>
    <name type="common">Brownbanded bambooshark</name>
    <name type="synonym">Hemiscyllium punctatum</name>
    <dbReference type="NCBI Taxonomy" id="137246"/>
    <lineage>
        <taxon>Eukaryota</taxon>
        <taxon>Metazoa</taxon>
        <taxon>Chordata</taxon>
        <taxon>Craniata</taxon>
        <taxon>Vertebrata</taxon>
        <taxon>Chondrichthyes</taxon>
        <taxon>Elasmobranchii</taxon>
        <taxon>Galeomorphii</taxon>
        <taxon>Galeoidea</taxon>
        <taxon>Orectolobiformes</taxon>
        <taxon>Hemiscylliidae</taxon>
        <taxon>Chiloscyllium</taxon>
    </lineage>
</organism>
<evidence type="ECO:0000256" key="1">
    <source>
        <dbReference type="SAM" id="MobiDB-lite"/>
    </source>
</evidence>
<evidence type="ECO:0000313" key="4">
    <source>
        <dbReference type="Proteomes" id="UP000287033"/>
    </source>
</evidence>
<gene>
    <name evidence="3" type="ORF">chiPu_0014871</name>
</gene>
<reference evidence="3 4" key="1">
    <citation type="journal article" date="2018" name="Nat. Ecol. Evol.">
        <title>Shark genomes provide insights into elasmobranch evolution and the origin of vertebrates.</title>
        <authorList>
            <person name="Hara Y"/>
            <person name="Yamaguchi K"/>
            <person name="Onimaru K"/>
            <person name="Kadota M"/>
            <person name="Koyanagi M"/>
            <person name="Keeley SD"/>
            <person name="Tatsumi K"/>
            <person name="Tanaka K"/>
            <person name="Motone F"/>
            <person name="Kageyama Y"/>
            <person name="Nozu R"/>
            <person name="Adachi N"/>
            <person name="Nishimura O"/>
            <person name="Nakagawa R"/>
            <person name="Tanegashima C"/>
            <person name="Kiyatake I"/>
            <person name="Matsumoto R"/>
            <person name="Murakumo K"/>
            <person name="Nishida K"/>
            <person name="Terakita A"/>
            <person name="Kuratani S"/>
            <person name="Sato K"/>
            <person name="Hyodo S Kuraku.S."/>
        </authorList>
    </citation>
    <scope>NUCLEOTIDE SEQUENCE [LARGE SCALE GENOMIC DNA]</scope>
</reference>
<dbReference type="AlphaFoldDB" id="A0A401T185"/>
<comment type="caution">
    <text evidence="3">The sequence shown here is derived from an EMBL/GenBank/DDBJ whole genome shotgun (WGS) entry which is preliminary data.</text>
</comment>
<evidence type="ECO:0000313" key="3">
    <source>
        <dbReference type="EMBL" id="GCC36377.1"/>
    </source>
</evidence>
<feature type="region of interest" description="Disordered" evidence="1">
    <location>
        <begin position="315"/>
        <end position="350"/>
    </location>
</feature>
<feature type="compositionally biased region" description="Polar residues" evidence="1">
    <location>
        <begin position="336"/>
        <end position="346"/>
    </location>
</feature>
<dbReference type="Gene3D" id="2.30.29.30">
    <property type="entry name" value="Pleckstrin-homology domain (PH domain)/Phosphotyrosine-binding domain (PTB)"/>
    <property type="match status" value="2"/>
</dbReference>
<protein>
    <recommendedName>
        <fullName evidence="2">PH domain-containing protein</fullName>
    </recommendedName>
</protein>